<dbReference type="EnsemblPlants" id="TuG1812U0000167300.01.T01">
    <property type="protein sequence ID" value="TuG1812U0000167300.01.T01"/>
    <property type="gene ID" value="TuG1812U0000167300.01"/>
</dbReference>
<dbReference type="Pfam" id="PF07676">
    <property type="entry name" value="PD40"/>
    <property type="match status" value="2"/>
</dbReference>
<accession>A0A8R7QJG0</accession>
<reference evidence="1" key="3">
    <citation type="submission" date="2022-06" db="UniProtKB">
        <authorList>
            <consortium name="EnsemblPlants"/>
        </authorList>
    </citation>
    <scope>IDENTIFICATION</scope>
</reference>
<dbReference type="InterPro" id="IPR011042">
    <property type="entry name" value="6-blade_b-propeller_TolB-like"/>
</dbReference>
<dbReference type="Gramene" id="TuG1812G0600000373.01.T01">
    <property type="protein sequence ID" value="TuG1812G0600000373.01.T01"/>
    <property type="gene ID" value="TuG1812G0600000373.01"/>
</dbReference>
<dbReference type="Gene3D" id="2.120.10.30">
    <property type="entry name" value="TolB, C-terminal domain"/>
    <property type="match status" value="1"/>
</dbReference>
<dbReference type="AlphaFoldDB" id="A0A8R7QJG0"/>
<evidence type="ECO:0008006" key="3">
    <source>
        <dbReference type="Google" id="ProtNLM"/>
    </source>
</evidence>
<dbReference type="PANTHER" id="PTHR32161">
    <property type="entry name" value="DPP6 N-TERMINAL DOMAIN-LIKE PROTEIN"/>
    <property type="match status" value="1"/>
</dbReference>
<reference evidence="1" key="2">
    <citation type="submission" date="2018-03" db="EMBL/GenBank/DDBJ databases">
        <title>The Triticum urartu genome reveals the dynamic nature of wheat genome evolution.</title>
        <authorList>
            <person name="Ling H."/>
            <person name="Ma B."/>
            <person name="Shi X."/>
            <person name="Liu H."/>
            <person name="Dong L."/>
            <person name="Sun H."/>
            <person name="Cao Y."/>
            <person name="Gao Q."/>
            <person name="Zheng S."/>
            <person name="Li Y."/>
            <person name="Yu Y."/>
            <person name="Du H."/>
            <person name="Qi M."/>
            <person name="Li Y."/>
            <person name="Yu H."/>
            <person name="Cui Y."/>
            <person name="Wang N."/>
            <person name="Chen C."/>
            <person name="Wu H."/>
            <person name="Zhao Y."/>
            <person name="Zhang J."/>
            <person name="Li Y."/>
            <person name="Zhou W."/>
            <person name="Zhang B."/>
            <person name="Hu W."/>
            <person name="Eijk M."/>
            <person name="Tang J."/>
            <person name="Witsenboer H."/>
            <person name="Zhao S."/>
            <person name="Li Z."/>
            <person name="Zhang A."/>
            <person name="Wang D."/>
            <person name="Liang C."/>
        </authorList>
    </citation>
    <scope>NUCLEOTIDE SEQUENCE [LARGE SCALE GENOMIC DNA]</scope>
    <source>
        <strain evidence="1">cv. G1812</strain>
    </source>
</reference>
<dbReference type="InterPro" id="IPR011659">
    <property type="entry name" value="WD40"/>
</dbReference>
<reference evidence="2" key="1">
    <citation type="journal article" date="2013" name="Nature">
        <title>Draft genome of the wheat A-genome progenitor Triticum urartu.</title>
        <authorList>
            <person name="Ling H.Q."/>
            <person name="Zhao S."/>
            <person name="Liu D."/>
            <person name="Wang J."/>
            <person name="Sun H."/>
            <person name="Zhang C."/>
            <person name="Fan H."/>
            <person name="Li D."/>
            <person name="Dong L."/>
            <person name="Tao Y."/>
            <person name="Gao C."/>
            <person name="Wu H."/>
            <person name="Li Y."/>
            <person name="Cui Y."/>
            <person name="Guo X."/>
            <person name="Zheng S."/>
            <person name="Wang B."/>
            <person name="Yu K."/>
            <person name="Liang Q."/>
            <person name="Yang W."/>
            <person name="Lou X."/>
            <person name="Chen J."/>
            <person name="Feng M."/>
            <person name="Jian J."/>
            <person name="Zhang X."/>
            <person name="Luo G."/>
            <person name="Jiang Y."/>
            <person name="Liu J."/>
            <person name="Wang Z."/>
            <person name="Sha Y."/>
            <person name="Zhang B."/>
            <person name="Wu H."/>
            <person name="Tang D."/>
            <person name="Shen Q."/>
            <person name="Xue P."/>
            <person name="Zou S."/>
            <person name="Wang X."/>
            <person name="Liu X."/>
            <person name="Wang F."/>
            <person name="Yang Y."/>
            <person name="An X."/>
            <person name="Dong Z."/>
            <person name="Zhang K."/>
            <person name="Zhang X."/>
            <person name="Luo M.C."/>
            <person name="Dvorak J."/>
            <person name="Tong Y."/>
            <person name="Wang J."/>
            <person name="Yang H."/>
            <person name="Li Z."/>
            <person name="Wang D."/>
            <person name="Zhang A."/>
            <person name="Wang J."/>
        </authorList>
    </citation>
    <scope>NUCLEOTIDE SEQUENCE</scope>
    <source>
        <strain evidence="2">cv. G1812</strain>
    </source>
</reference>
<dbReference type="SUPFAM" id="SSF82171">
    <property type="entry name" value="DPP6 N-terminal domain-like"/>
    <property type="match status" value="1"/>
</dbReference>
<name>A0A8R7QJG0_TRIUA</name>
<evidence type="ECO:0000313" key="2">
    <source>
        <dbReference type="Proteomes" id="UP000015106"/>
    </source>
</evidence>
<keyword evidence="2" id="KW-1185">Reference proteome</keyword>
<organism evidence="1 2">
    <name type="scientific">Triticum urartu</name>
    <name type="common">Red wild einkorn</name>
    <name type="synonym">Crithodium urartu</name>
    <dbReference type="NCBI Taxonomy" id="4572"/>
    <lineage>
        <taxon>Eukaryota</taxon>
        <taxon>Viridiplantae</taxon>
        <taxon>Streptophyta</taxon>
        <taxon>Embryophyta</taxon>
        <taxon>Tracheophyta</taxon>
        <taxon>Spermatophyta</taxon>
        <taxon>Magnoliopsida</taxon>
        <taxon>Liliopsida</taxon>
        <taxon>Poales</taxon>
        <taxon>Poaceae</taxon>
        <taxon>BOP clade</taxon>
        <taxon>Pooideae</taxon>
        <taxon>Triticodae</taxon>
        <taxon>Triticeae</taxon>
        <taxon>Triticinae</taxon>
        <taxon>Triticum</taxon>
    </lineage>
</organism>
<dbReference type="PANTHER" id="PTHR32161:SF24">
    <property type="entry name" value="PROTEIN KINASE DOMAIN-CONTAINING PROTEIN"/>
    <property type="match status" value="1"/>
</dbReference>
<sequence length="314" mass="35343">MKDVGLFRVSGVFPTISKDGSKLAFINKEFKAVWIADSQGLRIVYETREPDSIFSPVWNQNPDKDILYVCISTTTSTYLNARKSLEIYAISNASGDAVQRQVQRLTYGGFNNAFPSSSPDGNKFVFQSTRDFFAEKHKNLYIMLKIDDKGSEEGWVTRLTKGSWTDTHCQWSPRGDWVAFSSTRDKPGENSMAPGSFSVYLVKAYDPTVVIKLINGLDGYRGHVHCPVFSPDGRSIAVTMDLVAVSVDRNSLPMSMYGVRPYGDIFVVNINPDDNMMRSKEVKCFRRITHSRYECSALAWTSVPADPEVWCNIM</sequence>
<evidence type="ECO:0000313" key="1">
    <source>
        <dbReference type="EnsemblPlants" id="TuG1812G0600000373.01.T01"/>
    </source>
</evidence>
<dbReference type="EnsemblPlants" id="TuG1812G0600000373.01.T01">
    <property type="protein sequence ID" value="TuG1812G0600000373.01.T01"/>
    <property type="gene ID" value="TuG1812G0600000373.01"/>
</dbReference>
<proteinExistence type="predicted"/>
<dbReference type="Gramene" id="TuG1812U0000167300.01.T01">
    <property type="protein sequence ID" value="TuG1812U0000167300.01.T01"/>
    <property type="gene ID" value="TuG1812U0000167300.01"/>
</dbReference>
<protein>
    <recommendedName>
        <fullName evidence="3">Protein TolB</fullName>
    </recommendedName>
</protein>
<dbReference type="Proteomes" id="UP000015106">
    <property type="component" value="Chromosome 6"/>
</dbReference>